<name>A0A0M3JM11_ANISI</name>
<dbReference type="EMBL" id="UYRR01022920">
    <property type="protein sequence ID" value="VDK31983.1"/>
    <property type="molecule type" value="Genomic_DNA"/>
</dbReference>
<proteinExistence type="predicted"/>
<evidence type="ECO:0000313" key="2">
    <source>
        <dbReference type="Proteomes" id="UP000267096"/>
    </source>
</evidence>
<reference evidence="3" key="1">
    <citation type="submission" date="2017-02" db="UniProtKB">
        <authorList>
            <consortium name="WormBaseParasite"/>
        </authorList>
    </citation>
    <scope>IDENTIFICATION</scope>
</reference>
<evidence type="ECO:0000313" key="1">
    <source>
        <dbReference type="EMBL" id="VDK31983.1"/>
    </source>
</evidence>
<accession>A0A0M3JM11</accession>
<dbReference type="Proteomes" id="UP000267096">
    <property type="component" value="Unassembled WGS sequence"/>
</dbReference>
<reference evidence="1 2" key="2">
    <citation type="submission" date="2018-11" db="EMBL/GenBank/DDBJ databases">
        <authorList>
            <consortium name="Pathogen Informatics"/>
        </authorList>
    </citation>
    <scope>NUCLEOTIDE SEQUENCE [LARGE SCALE GENOMIC DNA]</scope>
</reference>
<dbReference type="GO" id="GO:0003899">
    <property type="term" value="F:DNA-directed RNA polymerase activity"/>
    <property type="evidence" value="ECO:0007669"/>
    <property type="project" value="InterPro"/>
</dbReference>
<keyword evidence="2" id="KW-1185">Reference proteome</keyword>
<dbReference type="GO" id="GO:0006351">
    <property type="term" value="P:DNA-templated transcription"/>
    <property type="evidence" value="ECO:0007669"/>
    <property type="project" value="InterPro"/>
</dbReference>
<dbReference type="OrthoDB" id="10248617at2759"/>
<organism evidence="3">
    <name type="scientific">Anisakis simplex</name>
    <name type="common">Herring worm</name>
    <dbReference type="NCBI Taxonomy" id="6269"/>
    <lineage>
        <taxon>Eukaryota</taxon>
        <taxon>Metazoa</taxon>
        <taxon>Ecdysozoa</taxon>
        <taxon>Nematoda</taxon>
        <taxon>Chromadorea</taxon>
        <taxon>Rhabditida</taxon>
        <taxon>Spirurina</taxon>
        <taxon>Ascaridomorpha</taxon>
        <taxon>Ascaridoidea</taxon>
        <taxon>Anisakidae</taxon>
        <taxon>Anisakis</taxon>
        <taxon>Anisakis simplex complex</taxon>
    </lineage>
</organism>
<dbReference type="Gene3D" id="3.90.1110.10">
    <property type="entry name" value="RNA polymerase Rpb2, domain 2"/>
    <property type="match status" value="1"/>
</dbReference>
<dbReference type="AlphaFoldDB" id="A0A0M3JM11"/>
<sequence length="58" mass="6203">MRKFGMGAQGGPVPPKEHEAIDFLSNLMVCHIPGSDGNMKMKAVYVGLMVRRSVGSIG</sequence>
<dbReference type="GO" id="GO:0003677">
    <property type="term" value="F:DNA binding"/>
    <property type="evidence" value="ECO:0007669"/>
    <property type="project" value="InterPro"/>
</dbReference>
<protein>
    <submittedName>
        <fullName evidence="1 3">Uncharacterized protein</fullName>
    </submittedName>
</protein>
<gene>
    <name evidence="1" type="ORF">ASIM_LOCUS8445</name>
</gene>
<dbReference type="InterPro" id="IPR037034">
    <property type="entry name" value="RNA_pol_Rpb2_2_sf"/>
</dbReference>
<dbReference type="WBParaSite" id="ASIM_0000869301-mRNA-1">
    <property type="protein sequence ID" value="ASIM_0000869301-mRNA-1"/>
    <property type="gene ID" value="ASIM_0000869301"/>
</dbReference>
<evidence type="ECO:0000313" key="3">
    <source>
        <dbReference type="WBParaSite" id="ASIM_0000869301-mRNA-1"/>
    </source>
</evidence>